<dbReference type="Pfam" id="PF13193">
    <property type="entry name" value="AMP-binding_C"/>
    <property type="match status" value="1"/>
</dbReference>
<dbReference type="InterPro" id="IPR009081">
    <property type="entry name" value="PP-bd_ACP"/>
</dbReference>
<dbReference type="GO" id="GO:0043041">
    <property type="term" value="P:amino acid activation for nonribosomal peptide biosynthetic process"/>
    <property type="evidence" value="ECO:0007669"/>
    <property type="project" value="TreeGrafter"/>
</dbReference>
<dbReference type="Gene3D" id="1.10.1200.10">
    <property type="entry name" value="ACP-like"/>
    <property type="match status" value="1"/>
</dbReference>
<dbReference type="GO" id="GO:0044550">
    <property type="term" value="P:secondary metabolite biosynthetic process"/>
    <property type="evidence" value="ECO:0007669"/>
    <property type="project" value="TreeGrafter"/>
</dbReference>
<evidence type="ECO:0000313" key="4">
    <source>
        <dbReference type="Proteomes" id="UP000184388"/>
    </source>
</evidence>
<dbReference type="CDD" id="cd05930">
    <property type="entry name" value="A_NRPS"/>
    <property type="match status" value="1"/>
</dbReference>
<dbReference type="InterPro" id="IPR025110">
    <property type="entry name" value="AMP-bd_C"/>
</dbReference>
<dbReference type="InterPro" id="IPR000873">
    <property type="entry name" value="AMP-dep_synth/lig_dom"/>
</dbReference>
<name>A0A9X8QQP2_9ACTN</name>
<dbReference type="InterPro" id="IPR045851">
    <property type="entry name" value="AMP-bd_C_sf"/>
</dbReference>
<dbReference type="Gene3D" id="3.40.50.12780">
    <property type="entry name" value="N-terminal domain of ligase-like"/>
    <property type="match status" value="1"/>
</dbReference>
<protein>
    <submittedName>
        <fullName evidence="3">Amino acid adenylation domain-containing protein</fullName>
    </submittedName>
</protein>
<feature type="compositionally biased region" description="Basic residues" evidence="1">
    <location>
        <begin position="622"/>
        <end position="636"/>
    </location>
</feature>
<dbReference type="PANTHER" id="PTHR45527">
    <property type="entry name" value="NONRIBOSOMAL PEPTIDE SYNTHETASE"/>
    <property type="match status" value="1"/>
</dbReference>
<dbReference type="GO" id="GO:0031177">
    <property type="term" value="F:phosphopantetheine binding"/>
    <property type="evidence" value="ECO:0007669"/>
    <property type="project" value="TreeGrafter"/>
</dbReference>
<feature type="compositionally biased region" description="Low complexity" evidence="1">
    <location>
        <begin position="529"/>
        <end position="538"/>
    </location>
</feature>
<proteinExistence type="predicted"/>
<dbReference type="PANTHER" id="PTHR45527:SF1">
    <property type="entry name" value="FATTY ACID SYNTHASE"/>
    <property type="match status" value="1"/>
</dbReference>
<organism evidence="3 4">
    <name type="scientific">Streptomyces yunnanensis</name>
    <dbReference type="NCBI Taxonomy" id="156453"/>
    <lineage>
        <taxon>Bacteria</taxon>
        <taxon>Bacillati</taxon>
        <taxon>Actinomycetota</taxon>
        <taxon>Actinomycetes</taxon>
        <taxon>Kitasatosporales</taxon>
        <taxon>Streptomycetaceae</taxon>
        <taxon>Streptomyces</taxon>
    </lineage>
</organism>
<dbReference type="PROSITE" id="PS50075">
    <property type="entry name" value="CARRIER"/>
    <property type="match status" value="1"/>
</dbReference>
<evidence type="ECO:0000256" key="1">
    <source>
        <dbReference type="SAM" id="MobiDB-lite"/>
    </source>
</evidence>
<accession>A0A9X8QQP2</accession>
<feature type="domain" description="Carrier" evidence="2">
    <location>
        <begin position="536"/>
        <end position="611"/>
    </location>
</feature>
<feature type="compositionally biased region" description="Low complexity" evidence="1">
    <location>
        <begin position="158"/>
        <end position="169"/>
    </location>
</feature>
<dbReference type="EMBL" id="FRBK01000004">
    <property type="protein sequence ID" value="SHL39018.1"/>
    <property type="molecule type" value="Genomic_DNA"/>
</dbReference>
<feature type="region of interest" description="Disordered" evidence="1">
    <location>
        <begin position="517"/>
        <end position="538"/>
    </location>
</feature>
<feature type="region of interest" description="Disordered" evidence="1">
    <location>
        <begin position="607"/>
        <end position="655"/>
    </location>
</feature>
<dbReference type="SUPFAM" id="SSF56801">
    <property type="entry name" value="Acetyl-CoA synthetase-like"/>
    <property type="match status" value="1"/>
</dbReference>
<dbReference type="InterPro" id="IPR036736">
    <property type="entry name" value="ACP-like_sf"/>
</dbReference>
<dbReference type="GO" id="GO:0005737">
    <property type="term" value="C:cytoplasm"/>
    <property type="evidence" value="ECO:0007669"/>
    <property type="project" value="TreeGrafter"/>
</dbReference>
<dbReference type="Proteomes" id="UP000184388">
    <property type="component" value="Unassembled WGS sequence"/>
</dbReference>
<sequence>MTEDTPVSEAAFGHRPFPTAQQAGTLVHRFLEQAAAHPEREAVVTPDARWTYRQTAGRSARVATALSAAGLRPGDRVGLLFSHGAEMIAALLGVLRAGMSYVPLDASYPESRLGYMADDAGIRALVALAANAPLADRLAGTRPVLAYEDLVPTEDTDPSGADAADGSDLPAPPVGPDSEAYVLYTSGSTGRPKPVAQIHRNVLHHTRVWTDGLGIGPLDRVTLQSAYSWDSAVQDTFAALLNGAALYPVDLKSLGITGLLEWMAAERVTVYHSTLPVFRALVRAMASRATELPGMRMLALGGDTLHLADLDAARRSFGRHCQVAGAYGSTECSCALLRVADRNYRPPTGVFPLGFAVAETEVRLEDAERRVVPGPGEGEIVVESPYLAPGAVADGRTYRTGDLARRLDDGTLLLIGRRDFQVKISGIRVETGEVESALKDLPQVTEAVVMPFDDRSGERQLAAYLVPADGARPEPSALRAALRGTLPAHAVPAAFVFLATLPLTPNHKIDRAALPPALSAADPGRTTEGPGSAGPAAAGPLARAVAQAWCEALGTDTVGLDDNFFDLGGTSLRMAAVHERLTRTVAPDLRMTDLYWAPTLRSLVGLIGGDDRQDSAAGAARGARRRTAHGGRRAAARTRNASSLSNDRQPGGTCD</sequence>
<reference evidence="4" key="1">
    <citation type="submission" date="2016-11" db="EMBL/GenBank/DDBJ databases">
        <authorList>
            <person name="Jaros S."/>
            <person name="Januszkiewicz K."/>
            <person name="Wedrychowicz H."/>
        </authorList>
    </citation>
    <scope>NUCLEOTIDE SEQUENCE [LARGE SCALE GENOMIC DNA]</scope>
    <source>
        <strain evidence="4">CGMCC 4.3555</strain>
    </source>
</reference>
<dbReference type="Gene3D" id="3.30.300.30">
    <property type="match status" value="1"/>
</dbReference>
<dbReference type="PROSITE" id="PS00455">
    <property type="entry name" value="AMP_BINDING"/>
    <property type="match status" value="1"/>
</dbReference>
<dbReference type="Pfam" id="PF00550">
    <property type="entry name" value="PP-binding"/>
    <property type="match status" value="1"/>
</dbReference>
<dbReference type="InterPro" id="IPR020845">
    <property type="entry name" value="AMP-binding_CS"/>
</dbReference>
<dbReference type="RefSeq" id="WP_073443875.1">
    <property type="nucleotide sequence ID" value="NZ_FRBK01000004.1"/>
</dbReference>
<dbReference type="InterPro" id="IPR042099">
    <property type="entry name" value="ANL_N_sf"/>
</dbReference>
<evidence type="ECO:0000259" key="2">
    <source>
        <dbReference type="PROSITE" id="PS50075"/>
    </source>
</evidence>
<gene>
    <name evidence="3" type="ORF">SAMN05216268_104142</name>
</gene>
<dbReference type="AlphaFoldDB" id="A0A9X8QQP2"/>
<dbReference type="Pfam" id="PF00501">
    <property type="entry name" value="AMP-binding"/>
    <property type="match status" value="1"/>
</dbReference>
<dbReference type="SUPFAM" id="SSF47336">
    <property type="entry name" value="ACP-like"/>
    <property type="match status" value="1"/>
</dbReference>
<comment type="caution">
    <text evidence="3">The sequence shown here is derived from an EMBL/GenBank/DDBJ whole genome shotgun (WGS) entry which is preliminary data.</text>
</comment>
<evidence type="ECO:0000313" key="3">
    <source>
        <dbReference type="EMBL" id="SHL39018.1"/>
    </source>
</evidence>
<feature type="region of interest" description="Disordered" evidence="1">
    <location>
        <begin position="152"/>
        <end position="174"/>
    </location>
</feature>